<protein>
    <recommendedName>
        <fullName evidence="4">DUF4064 domain-containing protein</fullName>
    </recommendedName>
</protein>
<dbReference type="Proteomes" id="UP001500841">
    <property type="component" value="Unassembled WGS sequence"/>
</dbReference>
<proteinExistence type="predicted"/>
<dbReference type="NCBIfam" id="NF047765">
    <property type="entry name" value="LIC_13387_fam"/>
    <property type="match status" value="1"/>
</dbReference>
<evidence type="ECO:0000256" key="1">
    <source>
        <dbReference type="SAM" id="Phobius"/>
    </source>
</evidence>
<feature type="transmembrane region" description="Helical" evidence="1">
    <location>
        <begin position="109"/>
        <end position="129"/>
    </location>
</feature>
<feature type="transmembrane region" description="Helical" evidence="1">
    <location>
        <begin position="60"/>
        <end position="79"/>
    </location>
</feature>
<dbReference type="InterPro" id="IPR058068">
    <property type="entry name" value="LIC_13387-like"/>
</dbReference>
<dbReference type="RefSeq" id="WP_345104540.1">
    <property type="nucleotide sequence ID" value="NZ_BAABCV010000008.1"/>
</dbReference>
<evidence type="ECO:0008006" key="4">
    <source>
        <dbReference type="Google" id="ProtNLM"/>
    </source>
</evidence>
<evidence type="ECO:0000313" key="2">
    <source>
        <dbReference type="EMBL" id="GAA4098854.1"/>
    </source>
</evidence>
<reference evidence="3" key="1">
    <citation type="journal article" date="2019" name="Int. J. Syst. Evol. Microbiol.">
        <title>The Global Catalogue of Microorganisms (GCM) 10K type strain sequencing project: providing services to taxonomists for standard genome sequencing and annotation.</title>
        <authorList>
            <consortium name="The Broad Institute Genomics Platform"/>
            <consortium name="The Broad Institute Genome Sequencing Center for Infectious Disease"/>
            <person name="Wu L."/>
            <person name="Ma J."/>
        </authorList>
    </citation>
    <scope>NUCLEOTIDE SEQUENCE [LARGE SCALE GENOMIC DNA]</scope>
    <source>
        <strain evidence="3">JCM 17085</strain>
    </source>
</reference>
<accession>A0ABP7WX22</accession>
<keyword evidence="1" id="KW-1133">Transmembrane helix</keyword>
<gene>
    <name evidence="2" type="ORF">GCM10022392_23570</name>
</gene>
<dbReference type="EMBL" id="BAABCV010000008">
    <property type="protein sequence ID" value="GAA4098854.1"/>
    <property type="molecule type" value="Genomic_DNA"/>
</dbReference>
<keyword evidence="1" id="KW-0472">Membrane</keyword>
<comment type="caution">
    <text evidence="2">The sequence shown here is derived from an EMBL/GenBank/DDBJ whole genome shotgun (WGS) entry which is preliminary data.</text>
</comment>
<keyword evidence="1" id="KW-0812">Transmembrane</keyword>
<organism evidence="2 3">
    <name type="scientific">Mucilaginibacter panaciglaebae</name>
    <dbReference type="NCBI Taxonomy" id="502331"/>
    <lineage>
        <taxon>Bacteria</taxon>
        <taxon>Pseudomonadati</taxon>
        <taxon>Bacteroidota</taxon>
        <taxon>Sphingobacteriia</taxon>
        <taxon>Sphingobacteriales</taxon>
        <taxon>Sphingobacteriaceae</taxon>
        <taxon>Mucilaginibacter</taxon>
    </lineage>
</organism>
<feature type="transmembrane region" description="Helical" evidence="1">
    <location>
        <begin position="86"/>
        <end position="103"/>
    </location>
</feature>
<evidence type="ECO:0000313" key="3">
    <source>
        <dbReference type="Proteomes" id="UP001500841"/>
    </source>
</evidence>
<keyword evidence="3" id="KW-1185">Reference proteome</keyword>
<name>A0ABP7WX22_9SPHI</name>
<sequence length="137" mass="15161">MSAKLSLRIAAVLILLHAFGHTFGTLGWKKAPNAQVGNVINDMQNIHFQFMGRQVSFANFYEGYGISMIFVLLLVAALLWHFSYSIQAKPIAFLTIFLLLLAFTEYVYFFSFAAAFSLLAGVCAGLSLLQKSKKATP</sequence>